<dbReference type="InterPro" id="IPR036526">
    <property type="entry name" value="C-N_Hydrolase_sf"/>
</dbReference>
<organism evidence="10 11">
    <name type="scientific">Dentipellis fragilis</name>
    <dbReference type="NCBI Taxonomy" id="205917"/>
    <lineage>
        <taxon>Eukaryota</taxon>
        <taxon>Fungi</taxon>
        <taxon>Dikarya</taxon>
        <taxon>Basidiomycota</taxon>
        <taxon>Agaricomycotina</taxon>
        <taxon>Agaricomycetes</taxon>
        <taxon>Russulales</taxon>
        <taxon>Hericiaceae</taxon>
        <taxon>Dentipellis</taxon>
    </lineage>
</organism>
<keyword evidence="6 8" id="KW-0472">Membrane</keyword>
<evidence type="ECO:0000256" key="1">
    <source>
        <dbReference type="ARBA" id="ARBA00004651"/>
    </source>
</evidence>
<dbReference type="EMBL" id="SEOQ01000015">
    <property type="protein sequence ID" value="TFY72418.1"/>
    <property type="molecule type" value="Genomic_DNA"/>
</dbReference>
<protein>
    <recommendedName>
        <fullName evidence="9">CN hydrolase domain-containing protein</fullName>
    </recommendedName>
</protein>
<gene>
    <name evidence="10" type="ORF">EVG20_g592</name>
</gene>
<dbReference type="SUPFAM" id="SSF56317">
    <property type="entry name" value="Carbon-nitrogen hydrolase"/>
    <property type="match status" value="1"/>
</dbReference>
<feature type="transmembrane region" description="Helical" evidence="8">
    <location>
        <begin position="65"/>
        <end position="86"/>
    </location>
</feature>
<evidence type="ECO:0000256" key="8">
    <source>
        <dbReference type="SAM" id="Phobius"/>
    </source>
</evidence>
<dbReference type="PANTHER" id="PTHR38686:SF1">
    <property type="entry name" value="APOLIPOPROTEIN N-ACYLTRANSFERASE"/>
    <property type="match status" value="1"/>
</dbReference>
<evidence type="ECO:0000256" key="6">
    <source>
        <dbReference type="ARBA" id="ARBA00023136"/>
    </source>
</evidence>
<dbReference type="Gene3D" id="3.60.110.10">
    <property type="entry name" value="Carbon-nitrogen hydrolase"/>
    <property type="match status" value="1"/>
</dbReference>
<evidence type="ECO:0000256" key="2">
    <source>
        <dbReference type="ARBA" id="ARBA00022475"/>
    </source>
</evidence>
<keyword evidence="5 8" id="KW-1133">Transmembrane helix</keyword>
<dbReference type="PROSITE" id="PS50263">
    <property type="entry name" value="CN_HYDROLASE"/>
    <property type="match status" value="1"/>
</dbReference>
<dbReference type="STRING" id="205917.A0A4Y9ZF72"/>
<keyword evidence="2" id="KW-1003">Cell membrane</keyword>
<comment type="subcellular location">
    <subcellularLocation>
        <location evidence="1">Cell membrane</location>
        <topology evidence="1">Multi-pass membrane protein</topology>
    </subcellularLocation>
</comment>
<evidence type="ECO:0000256" key="3">
    <source>
        <dbReference type="ARBA" id="ARBA00022679"/>
    </source>
</evidence>
<feature type="domain" description="CN hydrolase" evidence="9">
    <location>
        <begin position="265"/>
        <end position="519"/>
    </location>
</feature>
<evidence type="ECO:0000313" key="10">
    <source>
        <dbReference type="EMBL" id="TFY72418.1"/>
    </source>
</evidence>
<dbReference type="GO" id="GO:0005886">
    <property type="term" value="C:plasma membrane"/>
    <property type="evidence" value="ECO:0007669"/>
    <property type="project" value="UniProtKB-SubCell"/>
</dbReference>
<dbReference type="PANTHER" id="PTHR38686">
    <property type="entry name" value="APOLIPOPROTEIN N-ACYLTRANSFERASE"/>
    <property type="match status" value="1"/>
</dbReference>
<feature type="transmembrane region" description="Helical" evidence="8">
    <location>
        <begin position="231"/>
        <end position="250"/>
    </location>
</feature>
<dbReference type="InterPro" id="IPR003010">
    <property type="entry name" value="C-N_Hydrolase"/>
</dbReference>
<dbReference type="AlphaFoldDB" id="A0A4Y9ZF72"/>
<dbReference type="InterPro" id="IPR004563">
    <property type="entry name" value="Apolipo_AcylTrfase"/>
</dbReference>
<evidence type="ECO:0000259" key="9">
    <source>
        <dbReference type="PROSITE" id="PS50263"/>
    </source>
</evidence>
<feature type="transmembrane region" description="Helical" evidence="8">
    <location>
        <begin position="92"/>
        <end position="112"/>
    </location>
</feature>
<keyword evidence="3" id="KW-0808">Transferase</keyword>
<evidence type="ECO:0000256" key="4">
    <source>
        <dbReference type="ARBA" id="ARBA00022692"/>
    </source>
</evidence>
<keyword evidence="7" id="KW-0012">Acyltransferase</keyword>
<reference evidence="10 11" key="1">
    <citation type="submission" date="2019-02" db="EMBL/GenBank/DDBJ databases">
        <title>Genome sequencing of the rare red list fungi Dentipellis fragilis.</title>
        <authorList>
            <person name="Buettner E."/>
            <person name="Kellner H."/>
        </authorList>
    </citation>
    <scope>NUCLEOTIDE SEQUENCE [LARGE SCALE GENOMIC DNA]</scope>
    <source>
        <strain evidence="10 11">DSM 105465</strain>
    </source>
</reference>
<keyword evidence="11" id="KW-1185">Reference proteome</keyword>
<comment type="caution">
    <text evidence="10">The sequence shown here is derived from an EMBL/GenBank/DDBJ whole genome shotgun (WGS) entry which is preliminary data.</text>
</comment>
<feature type="transmembrane region" description="Helical" evidence="8">
    <location>
        <begin position="173"/>
        <end position="194"/>
    </location>
</feature>
<name>A0A4Y9ZF72_9AGAM</name>
<keyword evidence="4 8" id="KW-0812">Transmembrane</keyword>
<evidence type="ECO:0000313" key="11">
    <source>
        <dbReference type="Proteomes" id="UP000298327"/>
    </source>
</evidence>
<dbReference type="GO" id="GO:0016410">
    <property type="term" value="F:N-acyltransferase activity"/>
    <property type="evidence" value="ECO:0007669"/>
    <property type="project" value="InterPro"/>
</dbReference>
<evidence type="ECO:0000256" key="5">
    <source>
        <dbReference type="ARBA" id="ARBA00022989"/>
    </source>
</evidence>
<feature type="transmembrane region" description="Helical" evidence="8">
    <location>
        <begin position="12"/>
        <end position="29"/>
    </location>
</feature>
<dbReference type="OrthoDB" id="2626014at2759"/>
<evidence type="ECO:0000256" key="7">
    <source>
        <dbReference type="ARBA" id="ARBA00023315"/>
    </source>
</evidence>
<proteinExistence type="predicted"/>
<dbReference type="Proteomes" id="UP000298327">
    <property type="component" value="Unassembled WGS sequence"/>
</dbReference>
<dbReference type="GO" id="GO:0042158">
    <property type="term" value="P:lipoprotein biosynthetic process"/>
    <property type="evidence" value="ECO:0007669"/>
    <property type="project" value="InterPro"/>
</dbReference>
<feature type="transmembrane region" description="Helical" evidence="8">
    <location>
        <begin position="35"/>
        <end position="53"/>
    </location>
</feature>
<sequence>MSPLRQLVFIEHPHLVFSVVALATSLGALSPTRTFIPLIILLISLHLYVRVVSRRPRAILHFANIWLWTTAGAFVAHVPSSIHALSSNAGSLISLFLICGVSNIVALVAVYVDARLCLQMKTPRARITTFPAIWATCWQAVSYITSVGNLVSWTPVVGIEPYKWMRHVFGSWGINWVTAAWVVVGSEIIGAWFIGPAQDITDSTDAQLISFEGSSDDTRTTPKKSTSGDPYHVFFLGIGLLGLAIPSYFFQALPDPAYAASTTPLTVSCVLPPPPAHGDHESPLDRFIAESRKLTRADVLLWPEGAVRFDSATEREDAIAKVQASIKGPYVGLSFDEPAPPDWQGGNLRPGVRRNGMVIVGPKGKVFEYYKRNLVPFVESFSMAPSMDPPETYELQLGPPSGTRKPDWAPSYPYVRLIPLTAGICLDFAQGTTFVDLPTRPALILGPARTWHRDVGLAMWEQARARAEELDSIVLFCDGGYDSVSGVAGRGMDEVMQVGSGSWMRTIGIQYPFNEKRTLYTIVGDSTMLLVVWAMLGLGWAGELGAERIAERLQFRGGEGMMQRISQAVQRIRNGIAARRAPQGEQQPLLA</sequence>
<accession>A0A4Y9ZF72</accession>